<dbReference type="InterPro" id="IPR014284">
    <property type="entry name" value="RNA_pol_sigma-70_dom"/>
</dbReference>
<dbReference type="Gene3D" id="1.10.10.10">
    <property type="entry name" value="Winged helix-like DNA-binding domain superfamily/Winged helix DNA-binding domain"/>
    <property type="match status" value="1"/>
</dbReference>
<dbReference type="PANTHER" id="PTHR43133:SF46">
    <property type="entry name" value="RNA POLYMERASE SIGMA-70 FACTOR ECF SUBFAMILY"/>
    <property type="match status" value="1"/>
</dbReference>
<keyword evidence="3" id="KW-0731">Sigma factor</keyword>
<accession>A0A1V9EX67</accession>
<proteinExistence type="inferred from homology"/>
<gene>
    <name evidence="7" type="ORF">A4H97_02450</name>
</gene>
<evidence type="ECO:0000256" key="2">
    <source>
        <dbReference type="ARBA" id="ARBA00023015"/>
    </source>
</evidence>
<comment type="similarity">
    <text evidence="1">Belongs to the sigma-70 factor family. ECF subfamily.</text>
</comment>
<keyword evidence="4" id="KW-0804">Transcription</keyword>
<dbReference type="GO" id="GO:0006352">
    <property type="term" value="P:DNA-templated transcription initiation"/>
    <property type="evidence" value="ECO:0007669"/>
    <property type="project" value="InterPro"/>
</dbReference>
<dbReference type="SUPFAM" id="SSF88659">
    <property type="entry name" value="Sigma3 and sigma4 domains of RNA polymerase sigma factors"/>
    <property type="match status" value="1"/>
</dbReference>
<dbReference type="RefSeq" id="WP_081199053.1">
    <property type="nucleotide sequence ID" value="NZ_FOCZ01000001.1"/>
</dbReference>
<sequence length="180" mass="20822">MSTNATDIELINGCINNNRKAQERLYKKFYGPMASICLRYTRNQEDAIEVLHNGFLKVFKNIHTYDMSRASLYTWVRTIIINSAIDFVRQRSKFHTHIELEKVDEPAIDADAIQRMSSHEVLLLVQKLSPATQTVFNLYVVEGYNHREIANLLGISEGTSKWHLSEARKQLQKLLQTLQV</sequence>
<dbReference type="Proteomes" id="UP000192610">
    <property type="component" value="Unassembled WGS sequence"/>
</dbReference>
<evidence type="ECO:0000256" key="4">
    <source>
        <dbReference type="ARBA" id="ARBA00023163"/>
    </source>
</evidence>
<protein>
    <submittedName>
        <fullName evidence="7">RNA polymerase subunit sigma-24</fullName>
    </submittedName>
</protein>
<evidence type="ECO:0000259" key="5">
    <source>
        <dbReference type="Pfam" id="PF04542"/>
    </source>
</evidence>
<dbReference type="OrthoDB" id="1491902at2"/>
<dbReference type="GO" id="GO:0016987">
    <property type="term" value="F:sigma factor activity"/>
    <property type="evidence" value="ECO:0007669"/>
    <property type="project" value="UniProtKB-KW"/>
</dbReference>
<evidence type="ECO:0000259" key="6">
    <source>
        <dbReference type="Pfam" id="PF08281"/>
    </source>
</evidence>
<dbReference type="Gene3D" id="1.10.1740.10">
    <property type="match status" value="1"/>
</dbReference>
<dbReference type="InterPro" id="IPR013325">
    <property type="entry name" value="RNA_pol_sigma_r2"/>
</dbReference>
<name>A0A1V9EX67_9BACT</name>
<reference evidence="8" key="1">
    <citation type="submission" date="2016-04" db="EMBL/GenBank/DDBJ databases">
        <authorList>
            <person name="Chen L."/>
            <person name="Zhuang W."/>
            <person name="Wang G."/>
        </authorList>
    </citation>
    <scope>NUCLEOTIDE SEQUENCE [LARGE SCALE GENOMIC DNA]</scope>
    <source>
        <strain evidence="8">17621</strain>
    </source>
</reference>
<dbReference type="EMBL" id="LVXG01000012">
    <property type="protein sequence ID" value="OQP50718.1"/>
    <property type="molecule type" value="Genomic_DNA"/>
</dbReference>
<dbReference type="GO" id="GO:0003677">
    <property type="term" value="F:DNA binding"/>
    <property type="evidence" value="ECO:0007669"/>
    <property type="project" value="InterPro"/>
</dbReference>
<feature type="domain" description="RNA polymerase sigma-70 region 2" evidence="5">
    <location>
        <begin position="25"/>
        <end position="93"/>
    </location>
</feature>
<keyword evidence="8" id="KW-1185">Reference proteome</keyword>
<dbReference type="InterPro" id="IPR039425">
    <property type="entry name" value="RNA_pol_sigma-70-like"/>
</dbReference>
<dbReference type="Pfam" id="PF04542">
    <property type="entry name" value="Sigma70_r2"/>
    <property type="match status" value="1"/>
</dbReference>
<dbReference type="STRING" id="354355.SAMN05660816_00454"/>
<dbReference type="AlphaFoldDB" id="A0A1V9EX67"/>
<evidence type="ECO:0000313" key="7">
    <source>
        <dbReference type="EMBL" id="OQP50718.1"/>
    </source>
</evidence>
<dbReference type="InterPro" id="IPR007627">
    <property type="entry name" value="RNA_pol_sigma70_r2"/>
</dbReference>
<dbReference type="InterPro" id="IPR013249">
    <property type="entry name" value="RNA_pol_sigma70_r4_t2"/>
</dbReference>
<organism evidence="7 8">
    <name type="scientific">Niastella yeongjuensis</name>
    <dbReference type="NCBI Taxonomy" id="354355"/>
    <lineage>
        <taxon>Bacteria</taxon>
        <taxon>Pseudomonadati</taxon>
        <taxon>Bacteroidota</taxon>
        <taxon>Chitinophagia</taxon>
        <taxon>Chitinophagales</taxon>
        <taxon>Chitinophagaceae</taxon>
        <taxon>Niastella</taxon>
    </lineage>
</organism>
<dbReference type="Pfam" id="PF08281">
    <property type="entry name" value="Sigma70_r4_2"/>
    <property type="match status" value="1"/>
</dbReference>
<dbReference type="NCBIfam" id="TIGR02937">
    <property type="entry name" value="sigma70-ECF"/>
    <property type="match status" value="1"/>
</dbReference>
<keyword evidence="2" id="KW-0805">Transcription regulation</keyword>
<comment type="caution">
    <text evidence="7">The sequence shown here is derived from an EMBL/GenBank/DDBJ whole genome shotgun (WGS) entry which is preliminary data.</text>
</comment>
<dbReference type="InterPro" id="IPR036388">
    <property type="entry name" value="WH-like_DNA-bd_sf"/>
</dbReference>
<dbReference type="SUPFAM" id="SSF88946">
    <property type="entry name" value="Sigma2 domain of RNA polymerase sigma factors"/>
    <property type="match status" value="1"/>
</dbReference>
<evidence type="ECO:0000256" key="1">
    <source>
        <dbReference type="ARBA" id="ARBA00010641"/>
    </source>
</evidence>
<dbReference type="InterPro" id="IPR013324">
    <property type="entry name" value="RNA_pol_sigma_r3/r4-like"/>
</dbReference>
<dbReference type="PANTHER" id="PTHR43133">
    <property type="entry name" value="RNA POLYMERASE ECF-TYPE SIGMA FACTO"/>
    <property type="match status" value="1"/>
</dbReference>
<evidence type="ECO:0000313" key="8">
    <source>
        <dbReference type="Proteomes" id="UP000192610"/>
    </source>
</evidence>
<evidence type="ECO:0000256" key="3">
    <source>
        <dbReference type="ARBA" id="ARBA00023082"/>
    </source>
</evidence>
<feature type="domain" description="RNA polymerase sigma factor 70 region 4 type 2" evidence="6">
    <location>
        <begin position="120"/>
        <end position="171"/>
    </location>
</feature>